<keyword evidence="8 10" id="KW-0012">Acyltransferase</keyword>
<evidence type="ECO:0000256" key="8">
    <source>
        <dbReference type="ARBA" id="ARBA00023315"/>
    </source>
</evidence>
<evidence type="ECO:0000259" key="11">
    <source>
        <dbReference type="Pfam" id="PF01529"/>
    </source>
</evidence>
<comment type="catalytic activity">
    <reaction evidence="9 10">
        <text>L-cysteinyl-[protein] + hexadecanoyl-CoA = S-hexadecanoyl-L-cysteinyl-[protein] + CoA</text>
        <dbReference type="Rhea" id="RHEA:36683"/>
        <dbReference type="Rhea" id="RHEA-COMP:10131"/>
        <dbReference type="Rhea" id="RHEA-COMP:11032"/>
        <dbReference type="ChEBI" id="CHEBI:29950"/>
        <dbReference type="ChEBI" id="CHEBI:57287"/>
        <dbReference type="ChEBI" id="CHEBI:57379"/>
        <dbReference type="ChEBI" id="CHEBI:74151"/>
        <dbReference type="EC" id="2.3.1.225"/>
    </reaction>
</comment>
<feature type="transmembrane region" description="Helical" evidence="10">
    <location>
        <begin position="20"/>
        <end position="38"/>
    </location>
</feature>
<dbReference type="PANTHER" id="PTHR22883">
    <property type="entry name" value="ZINC FINGER DHHC DOMAIN CONTAINING PROTEIN"/>
    <property type="match status" value="1"/>
</dbReference>
<keyword evidence="4 10" id="KW-1133">Transmembrane helix</keyword>
<dbReference type="Proteomes" id="UP001437256">
    <property type="component" value="Unassembled WGS sequence"/>
</dbReference>
<feature type="transmembrane region" description="Helical" evidence="10">
    <location>
        <begin position="58"/>
        <end position="76"/>
    </location>
</feature>
<dbReference type="EC" id="2.3.1.225" evidence="10"/>
<evidence type="ECO:0000256" key="4">
    <source>
        <dbReference type="ARBA" id="ARBA00022989"/>
    </source>
</evidence>
<feature type="domain" description="Palmitoyltransferase DHHC" evidence="11">
    <location>
        <begin position="114"/>
        <end position="203"/>
    </location>
</feature>
<dbReference type="Pfam" id="PF01529">
    <property type="entry name" value="DHHC"/>
    <property type="match status" value="1"/>
</dbReference>
<evidence type="ECO:0000256" key="5">
    <source>
        <dbReference type="ARBA" id="ARBA00023136"/>
    </source>
</evidence>
<evidence type="ECO:0000256" key="1">
    <source>
        <dbReference type="ARBA" id="ARBA00004141"/>
    </source>
</evidence>
<comment type="similarity">
    <text evidence="10">Belongs to the DHHC palmitoyltransferase family.</text>
</comment>
<name>A0ABR3A5Z6_9AGAR</name>
<gene>
    <name evidence="12" type="primary">PFA3</name>
    <name evidence="12" type="ORF">AAF712_003774</name>
</gene>
<keyword evidence="6" id="KW-0564">Palmitate</keyword>
<dbReference type="GO" id="GO:0019706">
    <property type="term" value="F:protein-cysteine S-palmitoyltransferase activity"/>
    <property type="evidence" value="ECO:0007669"/>
    <property type="project" value="UniProtKB-EC"/>
</dbReference>
<keyword evidence="5 10" id="KW-0472">Membrane</keyword>
<reference evidence="12 13" key="1">
    <citation type="submission" date="2024-05" db="EMBL/GenBank/DDBJ databases">
        <title>A draft genome resource for the thread blight pathogen Marasmius tenuissimus strain MS-2.</title>
        <authorList>
            <person name="Yulfo-Soto G.E."/>
            <person name="Baruah I.K."/>
            <person name="Amoako-Attah I."/>
            <person name="Bukari Y."/>
            <person name="Meinhardt L.W."/>
            <person name="Bailey B.A."/>
            <person name="Cohen S.P."/>
        </authorList>
    </citation>
    <scope>NUCLEOTIDE SEQUENCE [LARGE SCALE GENOMIC DNA]</scope>
    <source>
        <strain evidence="12 13">MS-2</strain>
    </source>
</reference>
<evidence type="ECO:0000256" key="3">
    <source>
        <dbReference type="ARBA" id="ARBA00022692"/>
    </source>
</evidence>
<feature type="transmembrane region" description="Helical" evidence="10">
    <location>
        <begin position="166"/>
        <end position="188"/>
    </location>
</feature>
<sequence length="310" mass="35286">MNPLSPDDERPVRKWYHNAYLFVTVILILSPHPSLLYFLVNHYLKTLNAPIQFTTHLLVTYSLTFLALSSLIICVARDPGPVSVDESEDDSNGGEVGLSEALLDMDEDFNSPAKWCRKCWGHRTYPAFLHLLTCVTFLAIYISGVCASFIRYAFSNPFDVDESIPFHAIGLFFAGCIFGLVIGSFLVYHLYLVTTNQTTVEHISPFLLLRYLPRLPQTGHKLSDPPLEHELSFPQRRLIKDAHASIRLYDVGWKKNWAQVLGWNRRFGWMTRLLCGGAGMGDGKVFPKNIRSEELLERLAKELVEVDKDH</sequence>
<dbReference type="EMBL" id="JBBXMP010000014">
    <property type="protein sequence ID" value="KAL0069088.1"/>
    <property type="molecule type" value="Genomic_DNA"/>
</dbReference>
<evidence type="ECO:0000256" key="7">
    <source>
        <dbReference type="ARBA" id="ARBA00023288"/>
    </source>
</evidence>
<evidence type="ECO:0000256" key="6">
    <source>
        <dbReference type="ARBA" id="ARBA00023139"/>
    </source>
</evidence>
<protein>
    <recommendedName>
        <fullName evidence="10">Palmitoyltransferase</fullName>
        <ecNumber evidence="10">2.3.1.225</ecNumber>
    </recommendedName>
</protein>
<evidence type="ECO:0000256" key="2">
    <source>
        <dbReference type="ARBA" id="ARBA00022679"/>
    </source>
</evidence>
<evidence type="ECO:0000313" key="12">
    <source>
        <dbReference type="EMBL" id="KAL0069088.1"/>
    </source>
</evidence>
<evidence type="ECO:0000256" key="10">
    <source>
        <dbReference type="RuleBase" id="RU079119"/>
    </source>
</evidence>
<comment type="subcellular location">
    <subcellularLocation>
        <location evidence="1">Membrane</location>
        <topology evidence="1">Multi-pass membrane protein</topology>
    </subcellularLocation>
</comment>
<dbReference type="InterPro" id="IPR001594">
    <property type="entry name" value="Palmitoyltrfase_DHHC"/>
</dbReference>
<keyword evidence="13" id="KW-1185">Reference proteome</keyword>
<comment type="caution">
    <text evidence="12">The sequence shown here is derived from an EMBL/GenBank/DDBJ whole genome shotgun (WGS) entry which is preliminary data.</text>
</comment>
<evidence type="ECO:0000313" key="13">
    <source>
        <dbReference type="Proteomes" id="UP001437256"/>
    </source>
</evidence>
<keyword evidence="7" id="KW-0449">Lipoprotein</keyword>
<dbReference type="InterPro" id="IPR039859">
    <property type="entry name" value="PFA4/ZDH16/20/ERF2-like"/>
</dbReference>
<keyword evidence="2 10" id="KW-0808">Transferase</keyword>
<proteinExistence type="inferred from homology"/>
<accession>A0ABR3A5Z6</accession>
<comment type="domain">
    <text evidence="10">The DHHC domain is required for palmitoyltransferase activity.</text>
</comment>
<evidence type="ECO:0000256" key="9">
    <source>
        <dbReference type="ARBA" id="ARBA00048048"/>
    </source>
</evidence>
<feature type="transmembrane region" description="Helical" evidence="10">
    <location>
        <begin position="127"/>
        <end position="154"/>
    </location>
</feature>
<organism evidence="12 13">
    <name type="scientific">Marasmius tenuissimus</name>
    <dbReference type="NCBI Taxonomy" id="585030"/>
    <lineage>
        <taxon>Eukaryota</taxon>
        <taxon>Fungi</taxon>
        <taxon>Dikarya</taxon>
        <taxon>Basidiomycota</taxon>
        <taxon>Agaricomycotina</taxon>
        <taxon>Agaricomycetes</taxon>
        <taxon>Agaricomycetidae</taxon>
        <taxon>Agaricales</taxon>
        <taxon>Marasmiineae</taxon>
        <taxon>Marasmiaceae</taxon>
        <taxon>Marasmius</taxon>
    </lineage>
</organism>
<keyword evidence="3 10" id="KW-0812">Transmembrane</keyword>